<keyword evidence="1" id="KW-0418">Kinase</keyword>
<dbReference type="VEuPathDB" id="AmoebaDB:EIN_103880"/>
<dbReference type="RefSeq" id="XP_004261160.1">
    <property type="nucleotide sequence ID" value="XM_004261112.1"/>
</dbReference>
<proteinExistence type="predicted"/>
<sequence>MGYYTLGINPDIFGVFGFEIELNTKFAEFGSAQNVNLLVTNMIFTKGIGTPKYKSPEVLNIELNKKMFLIGVYLQAKYLNIFNLVADFISSGGRSLQCEDIKNEECDIIKNIGANSK</sequence>
<dbReference type="KEGG" id="eiv:EIN_103880"/>
<dbReference type="AlphaFoldDB" id="L7FNA9"/>
<keyword evidence="2" id="KW-1185">Reference proteome</keyword>
<reference evidence="1 2" key="1">
    <citation type="submission" date="2012-10" db="EMBL/GenBank/DDBJ databases">
        <authorList>
            <person name="Zafar N."/>
            <person name="Inman J."/>
            <person name="Hall N."/>
            <person name="Lorenzi H."/>
            <person name="Caler E."/>
        </authorList>
    </citation>
    <scope>NUCLEOTIDE SEQUENCE [LARGE SCALE GENOMIC DNA]</scope>
    <source>
        <strain evidence="1 2">IP1</strain>
    </source>
</reference>
<keyword evidence="1" id="KW-0808">Transferase</keyword>
<evidence type="ECO:0000313" key="2">
    <source>
        <dbReference type="Proteomes" id="UP000014680"/>
    </source>
</evidence>
<protein>
    <submittedName>
        <fullName evidence="1">Protein serine/threonine kinase, putative</fullName>
    </submittedName>
</protein>
<accession>L7FNA9</accession>
<name>L7FNA9_ENTIV</name>
<dbReference type="Proteomes" id="UP000014680">
    <property type="component" value="Unassembled WGS sequence"/>
</dbReference>
<dbReference type="GeneID" id="14893374"/>
<dbReference type="InterPro" id="IPR053215">
    <property type="entry name" value="TKL_Ser/Thr_kinase"/>
</dbReference>
<dbReference type="EMBL" id="KB206221">
    <property type="protein sequence ID" value="ELP94389.1"/>
    <property type="molecule type" value="Genomic_DNA"/>
</dbReference>
<organism evidence="1 2">
    <name type="scientific">Entamoeba invadens IP1</name>
    <dbReference type="NCBI Taxonomy" id="370355"/>
    <lineage>
        <taxon>Eukaryota</taxon>
        <taxon>Amoebozoa</taxon>
        <taxon>Evosea</taxon>
        <taxon>Archamoebae</taxon>
        <taxon>Mastigamoebida</taxon>
        <taxon>Entamoebidae</taxon>
        <taxon>Entamoeba</taxon>
    </lineage>
</organism>
<evidence type="ECO:0000313" key="1">
    <source>
        <dbReference type="EMBL" id="ELP94389.1"/>
    </source>
</evidence>
<dbReference type="PANTHER" id="PTHR45756:SF1">
    <property type="entry name" value="PROTEIN KINASE DOMAIN CONTAINING PROTEIN"/>
    <property type="match status" value="1"/>
</dbReference>
<dbReference type="GO" id="GO:0016301">
    <property type="term" value="F:kinase activity"/>
    <property type="evidence" value="ECO:0007669"/>
    <property type="project" value="UniProtKB-KW"/>
</dbReference>
<gene>
    <name evidence="1" type="ORF">EIN_103880</name>
</gene>
<dbReference type="PANTHER" id="PTHR45756">
    <property type="entry name" value="PALMITOYLTRANSFERASE"/>
    <property type="match status" value="1"/>
</dbReference>